<proteinExistence type="predicted"/>
<dbReference type="Proteomes" id="UP001168338">
    <property type="component" value="Unassembled WGS sequence"/>
</dbReference>
<evidence type="ECO:0000313" key="2">
    <source>
        <dbReference type="EMBL" id="MDN7025619.1"/>
    </source>
</evidence>
<accession>A0ABT8MCI8</accession>
<dbReference type="GO" id="GO:0004519">
    <property type="term" value="F:endonuclease activity"/>
    <property type="evidence" value="ECO:0007669"/>
    <property type="project" value="UniProtKB-KW"/>
</dbReference>
<name>A0ABT8MCI8_9EURY</name>
<reference evidence="2" key="1">
    <citation type="submission" date="2019-05" db="EMBL/GenBank/DDBJ databases">
        <title>Methanoculleus sp. FWC-SCC1, a methanogenic archaeon isolated from deep marine cold seep.</title>
        <authorList>
            <person name="Chen Y.-W."/>
            <person name="Chen S.-C."/>
            <person name="Teng N.-H."/>
            <person name="Lai M.-C."/>
        </authorList>
    </citation>
    <scope>NUCLEOTIDE SEQUENCE</scope>
    <source>
        <strain evidence="2">FWC-SCC1</strain>
    </source>
</reference>
<evidence type="ECO:0000313" key="3">
    <source>
        <dbReference type="Proteomes" id="UP001168338"/>
    </source>
</evidence>
<dbReference type="InterPro" id="IPR029471">
    <property type="entry name" value="HNH_5"/>
</dbReference>
<protein>
    <submittedName>
        <fullName evidence="2">HNH endonuclease</fullName>
    </submittedName>
</protein>
<dbReference type="Gene3D" id="1.10.30.50">
    <property type="match status" value="1"/>
</dbReference>
<evidence type="ECO:0000259" key="1">
    <source>
        <dbReference type="SMART" id="SM00507"/>
    </source>
</evidence>
<dbReference type="InterPro" id="IPR003615">
    <property type="entry name" value="HNH_nuc"/>
</dbReference>
<gene>
    <name evidence="2" type="ORF">FGU65_12075</name>
</gene>
<comment type="caution">
    <text evidence="2">The sequence shown here is derived from an EMBL/GenBank/DDBJ whole genome shotgun (WGS) entry which is preliminary data.</text>
</comment>
<dbReference type="Pfam" id="PF14279">
    <property type="entry name" value="HNH_5"/>
    <property type="match status" value="1"/>
</dbReference>
<dbReference type="CDD" id="cd00085">
    <property type="entry name" value="HNHc"/>
    <property type="match status" value="1"/>
</dbReference>
<feature type="domain" description="HNH nuclease" evidence="1">
    <location>
        <begin position="16"/>
        <end position="69"/>
    </location>
</feature>
<keyword evidence="2" id="KW-0255">Endonuclease</keyword>
<keyword evidence="2" id="KW-0540">Nuclease</keyword>
<sequence>MRHGGGEIRGGYITGAVAAKILLRQGHACAICGAVLEEGQTHFDHIVPVICGGRHTSGNMHALCIHCHHRMMLLFRDWFARRKKA</sequence>
<keyword evidence="2" id="KW-0378">Hydrolase</keyword>
<dbReference type="EMBL" id="VCYH01000008">
    <property type="protein sequence ID" value="MDN7025619.1"/>
    <property type="molecule type" value="Genomic_DNA"/>
</dbReference>
<dbReference type="SMART" id="SM00507">
    <property type="entry name" value="HNHc"/>
    <property type="match status" value="1"/>
</dbReference>
<keyword evidence="3" id="KW-1185">Reference proteome</keyword>
<organism evidence="2 3">
    <name type="scientific">Methanoculleus frigidifontis</name>
    <dbReference type="NCBI Taxonomy" id="2584085"/>
    <lineage>
        <taxon>Archaea</taxon>
        <taxon>Methanobacteriati</taxon>
        <taxon>Methanobacteriota</taxon>
        <taxon>Stenosarchaea group</taxon>
        <taxon>Methanomicrobia</taxon>
        <taxon>Methanomicrobiales</taxon>
        <taxon>Methanomicrobiaceae</taxon>
        <taxon>Methanoculleus</taxon>
    </lineage>
</organism>